<dbReference type="Proteomes" id="UP000507470">
    <property type="component" value="Unassembled WGS sequence"/>
</dbReference>
<proteinExistence type="predicted"/>
<dbReference type="Gene3D" id="2.120.10.30">
    <property type="entry name" value="TolB, C-terminal domain"/>
    <property type="match status" value="1"/>
</dbReference>
<protein>
    <submittedName>
        <fullName evidence="1">Uncharacterized protein</fullName>
    </submittedName>
</protein>
<gene>
    <name evidence="1" type="ORF">MCOR_14533</name>
</gene>
<name>A0A6J8B3C2_MYTCO</name>
<dbReference type="OrthoDB" id="10020332at2759"/>
<reference evidence="1 2" key="1">
    <citation type="submission" date="2020-06" db="EMBL/GenBank/DDBJ databases">
        <authorList>
            <person name="Li R."/>
            <person name="Bekaert M."/>
        </authorList>
    </citation>
    <scope>NUCLEOTIDE SEQUENCE [LARGE SCALE GENOMIC DNA]</scope>
    <source>
        <strain evidence="2">wild</strain>
    </source>
</reference>
<keyword evidence="2" id="KW-1185">Reference proteome</keyword>
<dbReference type="SUPFAM" id="SSF101898">
    <property type="entry name" value="NHL repeat"/>
    <property type="match status" value="1"/>
</dbReference>
<dbReference type="EMBL" id="CACVKT020002553">
    <property type="protein sequence ID" value="CAC5378322.1"/>
    <property type="molecule type" value="Genomic_DNA"/>
</dbReference>
<sequence>MIRTFNCHFSQILLITDNKIAVGNFNGNTISIISLVSSLVDNSFEIKGNFIQSFSFRKEKFLIVVIDFGFCLTDIEGNILKTIPSSAVDIIYAVLLNDKIYFSQFRKDSIFCCDMKGNVVNEYRDERLKYPVGVTCSETGVLFITGFKSNNIITLSTTGNELKELYSNSNLCRARAISYNSGKQQLLVSTEDGKISLFDIS</sequence>
<evidence type="ECO:0000313" key="2">
    <source>
        <dbReference type="Proteomes" id="UP000507470"/>
    </source>
</evidence>
<accession>A0A6J8B3C2</accession>
<evidence type="ECO:0000313" key="1">
    <source>
        <dbReference type="EMBL" id="CAC5378322.1"/>
    </source>
</evidence>
<dbReference type="AlphaFoldDB" id="A0A6J8B3C2"/>
<organism evidence="1 2">
    <name type="scientific">Mytilus coruscus</name>
    <name type="common">Sea mussel</name>
    <dbReference type="NCBI Taxonomy" id="42192"/>
    <lineage>
        <taxon>Eukaryota</taxon>
        <taxon>Metazoa</taxon>
        <taxon>Spiralia</taxon>
        <taxon>Lophotrochozoa</taxon>
        <taxon>Mollusca</taxon>
        <taxon>Bivalvia</taxon>
        <taxon>Autobranchia</taxon>
        <taxon>Pteriomorphia</taxon>
        <taxon>Mytilida</taxon>
        <taxon>Mytiloidea</taxon>
        <taxon>Mytilidae</taxon>
        <taxon>Mytilinae</taxon>
        <taxon>Mytilus</taxon>
    </lineage>
</organism>
<dbReference type="InterPro" id="IPR011042">
    <property type="entry name" value="6-blade_b-propeller_TolB-like"/>
</dbReference>